<protein>
    <submittedName>
        <fullName evidence="3">Cupin domain-containing protein</fullName>
    </submittedName>
</protein>
<evidence type="ECO:0000256" key="1">
    <source>
        <dbReference type="ARBA" id="ARBA00022723"/>
    </source>
</evidence>
<organism evidence="3 4">
    <name type="scientific">Qiania dongpingensis</name>
    <dbReference type="NCBI Taxonomy" id="2763669"/>
    <lineage>
        <taxon>Bacteria</taxon>
        <taxon>Bacillati</taxon>
        <taxon>Bacillota</taxon>
        <taxon>Clostridia</taxon>
        <taxon>Lachnospirales</taxon>
        <taxon>Lachnospiraceae</taxon>
        <taxon>Qiania</taxon>
    </lineage>
</organism>
<evidence type="ECO:0000313" key="3">
    <source>
        <dbReference type="EMBL" id="QNM06508.1"/>
    </source>
</evidence>
<dbReference type="InterPro" id="IPR014710">
    <property type="entry name" value="RmlC-like_jellyroll"/>
</dbReference>
<keyword evidence="1" id="KW-0479">Metal-binding</keyword>
<dbReference type="Proteomes" id="UP000515823">
    <property type="component" value="Chromosome"/>
</dbReference>
<evidence type="ECO:0000259" key="2">
    <source>
        <dbReference type="Pfam" id="PF07883"/>
    </source>
</evidence>
<dbReference type="EMBL" id="CP060634">
    <property type="protein sequence ID" value="QNM06508.1"/>
    <property type="molecule type" value="Genomic_DNA"/>
</dbReference>
<dbReference type="PANTHER" id="PTHR35848">
    <property type="entry name" value="OXALATE-BINDING PROTEIN"/>
    <property type="match status" value="1"/>
</dbReference>
<feature type="domain" description="Cupin type-2" evidence="2">
    <location>
        <begin position="43"/>
        <end position="111"/>
    </location>
</feature>
<proteinExistence type="predicted"/>
<dbReference type="Gene3D" id="2.60.120.10">
    <property type="entry name" value="Jelly Rolls"/>
    <property type="match status" value="1"/>
</dbReference>
<dbReference type="KEGG" id="qdo:H9Q78_05085"/>
<dbReference type="InterPro" id="IPR011051">
    <property type="entry name" value="RmlC_Cupin_sf"/>
</dbReference>
<dbReference type="SUPFAM" id="SSF51182">
    <property type="entry name" value="RmlC-like cupins"/>
    <property type="match status" value="1"/>
</dbReference>
<dbReference type="InterPro" id="IPR051610">
    <property type="entry name" value="GPI/OXD"/>
</dbReference>
<accession>A0A7G9G6S6</accession>
<dbReference type="AlphaFoldDB" id="A0A7G9G6S6"/>
<name>A0A7G9G6S6_9FIRM</name>
<keyword evidence="4" id="KW-1185">Reference proteome</keyword>
<dbReference type="Pfam" id="PF07883">
    <property type="entry name" value="Cupin_2"/>
    <property type="match status" value="1"/>
</dbReference>
<dbReference type="PANTHER" id="PTHR35848:SF6">
    <property type="entry name" value="CUPIN TYPE-2 DOMAIN-CONTAINING PROTEIN"/>
    <property type="match status" value="1"/>
</dbReference>
<reference evidence="3 4" key="1">
    <citation type="submission" date="2020-08" db="EMBL/GenBank/DDBJ databases">
        <authorList>
            <person name="Liu C."/>
            <person name="Sun Q."/>
        </authorList>
    </citation>
    <scope>NUCLEOTIDE SEQUENCE [LARGE SCALE GENOMIC DNA]</scope>
    <source>
        <strain evidence="3 4">NSJ-38</strain>
    </source>
</reference>
<dbReference type="GO" id="GO:0046872">
    <property type="term" value="F:metal ion binding"/>
    <property type="evidence" value="ECO:0007669"/>
    <property type="project" value="UniProtKB-KW"/>
</dbReference>
<dbReference type="InterPro" id="IPR013096">
    <property type="entry name" value="Cupin_2"/>
</dbReference>
<gene>
    <name evidence="3" type="ORF">H9Q78_05085</name>
</gene>
<evidence type="ECO:0000313" key="4">
    <source>
        <dbReference type="Proteomes" id="UP000515823"/>
    </source>
</evidence>
<dbReference type="RefSeq" id="WP_249303999.1">
    <property type="nucleotide sequence ID" value="NZ_CP060634.1"/>
</dbReference>
<sequence length="118" mass="13116">MVRYKEKLISSPRPNMLGGEGTAMVTPLFEKGEYRGHARLMSVLTLEPGCTVGEHKHEGEEEFVYILSGNAIYYDNGVQKEMKAGDTAITISGQTHRIDNKGTESLKYLAMVLTYDEA</sequence>